<dbReference type="GO" id="GO:0008762">
    <property type="term" value="F:UDP-N-acetylmuramate dehydrogenase activity"/>
    <property type="evidence" value="ECO:0007669"/>
    <property type="project" value="UniProtKB-UniRule"/>
</dbReference>
<dbReference type="PANTHER" id="PTHR21071">
    <property type="entry name" value="UDP-N-ACETYLENOLPYRUVOYLGLUCOSAMINE REDUCTASE"/>
    <property type="match status" value="1"/>
</dbReference>
<evidence type="ECO:0000256" key="7">
    <source>
        <dbReference type="ARBA" id="ARBA00022630"/>
    </source>
</evidence>
<evidence type="ECO:0000256" key="6">
    <source>
        <dbReference type="ARBA" id="ARBA00022618"/>
    </source>
</evidence>
<dbReference type="Proteomes" id="UP000178925">
    <property type="component" value="Unassembled WGS sequence"/>
</dbReference>
<evidence type="ECO:0000256" key="11">
    <source>
        <dbReference type="ARBA" id="ARBA00022984"/>
    </source>
</evidence>
<keyword evidence="10 16" id="KW-0133">Cell shape</keyword>
<keyword evidence="13 16" id="KW-0131">Cell cycle</keyword>
<dbReference type="AlphaFoldDB" id="A0A1F5SJ31"/>
<dbReference type="EC" id="1.3.1.98" evidence="16"/>
<evidence type="ECO:0000256" key="10">
    <source>
        <dbReference type="ARBA" id="ARBA00022960"/>
    </source>
</evidence>
<dbReference type="UniPathway" id="UPA00219"/>
<evidence type="ECO:0000313" key="18">
    <source>
        <dbReference type="EMBL" id="OGF26717.1"/>
    </source>
</evidence>
<dbReference type="EMBL" id="MFGC01000033">
    <property type="protein sequence ID" value="OGF26717.1"/>
    <property type="molecule type" value="Genomic_DNA"/>
</dbReference>
<gene>
    <name evidence="16" type="primary">murB</name>
    <name evidence="18" type="ORF">A2242_01995</name>
</gene>
<dbReference type="InterPro" id="IPR036318">
    <property type="entry name" value="FAD-bd_PCMH-like_sf"/>
</dbReference>
<comment type="pathway">
    <text evidence="4 16">Cell wall biogenesis; peptidoglycan biosynthesis.</text>
</comment>
<evidence type="ECO:0000256" key="2">
    <source>
        <dbReference type="ARBA" id="ARBA00003921"/>
    </source>
</evidence>
<evidence type="ECO:0000256" key="9">
    <source>
        <dbReference type="ARBA" id="ARBA00022857"/>
    </source>
</evidence>
<dbReference type="PROSITE" id="PS51387">
    <property type="entry name" value="FAD_PCMH"/>
    <property type="match status" value="1"/>
</dbReference>
<evidence type="ECO:0000259" key="17">
    <source>
        <dbReference type="PROSITE" id="PS51387"/>
    </source>
</evidence>
<evidence type="ECO:0000256" key="8">
    <source>
        <dbReference type="ARBA" id="ARBA00022827"/>
    </source>
</evidence>
<dbReference type="PANTHER" id="PTHR21071:SF4">
    <property type="entry name" value="UDP-N-ACETYLENOLPYRUVOYLGLUCOSAMINE REDUCTASE"/>
    <property type="match status" value="1"/>
</dbReference>
<dbReference type="GO" id="GO:0009252">
    <property type="term" value="P:peptidoglycan biosynthetic process"/>
    <property type="evidence" value="ECO:0007669"/>
    <property type="project" value="UniProtKB-UniRule"/>
</dbReference>
<evidence type="ECO:0000256" key="4">
    <source>
        <dbReference type="ARBA" id="ARBA00004752"/>
    </source>
</evidence>
<dbReference type="Gene3D" id="3.30.43.10">
    <property type="entry name" value="Uridine Diphospho-n-acetylenolpyruvylglucosamine Reductase, domain 2"/>
    <property type="match status" value="1"/>
</dbReference>
<dbReference type="GO" id="GO:0008360">
    <property type="term" value="P:regulation of cell shape"/>
    <property type="evidence" value="ECO:0007669"/>
    <property type="project" value="UniProtKB-KW"/>
</dbReference>
<dbReference type="InterPro" id="IPR016169">
    <property type="entry name" value="FAD-bd_PCMH_sub2"/>
</dbReference>
<comment type="caution">
    <text evidence="18">The sequence shown here is derived from an EMBL/GenBank/DDBJ whole genome shotgun (WGS) entry which is preliminary data.</text>
</comment>
<dbReference type="NCBIfam" id="TIGR00179">
    <property type="entry name" value="murB"/>
    <property type="match status" value="1"/>
</dbReference>
<feature type="active site" evidence="16">
    <location>
        <position position="188"/>
    </location>
</feature>
<evidence type="ECO:0000256" key="13">
    <source>
        <dbReference type="ARBA" id="ARBA00023306"/>
    </source>
</evidence>
<dbReference type="SUPFAM" id="SSF56194">
    <property type="entry name" value="Uridine diphospho-N-Acetylenolpyruvylglucosamine reductase, MurB, C-terminal domain"/>
    <property type="match status" value="1"/>
</dbReference>
<accession>A0A1F5SJ31</accession>
<comment type="cofactor">
    <cofactor evidence="1 16">
        <name>FAD</name>
        <dbReference type="ChEBI" id="CHEBI:57692"/>
    </cofactor>
</comment>
<comment type="subcellular location">
    <subcellularLocation>
        <location evidence="3 16">Cytoplasm</location>
    </subcellularLocation>
</comment>
<name>A0A1F5SJ31_9BACT</name>
<comment type="function">
    <text evidence="2 16">Cell wall formation.</text>
</comment>
<keyword evidence="11 16" id="KW-0573">Peptidoglycan synthesis</keyword>
<sequence length="342" mass="37602">MQILEKLQEKLGNSVQEKVALAQYSTFKLGGPGRYFFIAKTSDDIVRAVTAAKELNLEIFLLAGGSNLLIADDGFDGLVIKAENKNISVETQYVEAHCNASLQRRGGIFIKAEGGASWMDFVNFTKENSLTGAEWGAGIPGTVGGAARGNAGAFGRSVHEIIKSVEVLDSETTAVKTLINAECSFDYRESIFKKNKNLIILNATFQLQRGNRASIEKEMNERIAYRKNSQPCLPSAGCTFKNIIITDEIKKKLIETIETKELEAKIKGGKLGSAFLIDKAGLKGYQIGGVKVSDEHANFIVKVDDTAKADHVIQLISYIKQQVRDKFGIQLQEEVQYVRYGH</sequence>
<keyword evidence="14 16" id="KW-0961">Cell wall biogenesis/degradation</keyword>
<evidence type="ECO:0000256" key="16">
    <source>
        <dbReference type="HAMAP-Rule" id="MF_00037"/>
    </source>
</evidence>
<evidence type="ECO:0000313" key="19">
    <source>
        <dbReference type="Proteomes" id="UP000178925"/>
    </source>
</evidence>
<evidence type="ECO:0000256" key="14">
    <source>
        <dbReference type="ARBA" id="ARBA00023316"/>
    </source>
</evidence>
<dbReference type="InterPro" id="IPR016166">
    <property type="entry name" value="FAD-bd_PCMH"/>
</dbReference>
<dbReference type="InterPro" id="IPR016167">
    <property type="entry name" value="FAD-bd_PCMH_sub1"/>
</dbReference>
<dbReference type="GO" id="GO:0071949">
    <property type="term" value="F:FAD binding"/>
    <property type="evidence" value="ECO:0007669"/>
    <property type="project" value="InterPro"/>
</dbReference>
<evidence type="ECO:0000256" key="5">
    <source>
        <dbReference type="ARBA" id="ARBA00022490"/>
    </source>
</evidence>
<protein>
    <recommendedName>
        <fullName evidence="16">UDP-N-acetylenolpyruvoylglucosamine reductase</fullName>
        <ecNumber evidence="16">1.3.1.98</ecNumber>
    </recommendedName>
    <alternativeName>
        <fullName evidence="16">UDP-N-acetylmuramate dehydrogenase</fullName>
    </alternativeName>
</protein>
<dbReference type="GO" id="GO:0005829">
    <property type="term" value="C:cytosol"/>
    <property type="evidence" value="ECO:0007669"/>
    <property type="project" value="TreeGrafter"/>
</dbReference>
<organism evidence="18 19">
    <name type="scientific">Candidatus Falkowbacteria bacterium RIFOXYA2_FULL_47_9</name>
    <dbReference type="NCBI Taxonomy" id="1797995"/>
    <lineage>
        <taxon>Bacteria</taxon>
        <taxon>Candidatus Falkowiibacteriota</taxon>
    </lineage>
</organism>
<dbReference type="Gene3D" id="3.90.78.10">
    <property type="entry name" value="UDP-N-acetylenolpyruvoylglucosamine reductase, C-terminal domain"/>
    <property type="match status" value="1"/>
</dbReference>
<dbReference type="Gene3D" id="3.30.465.10">
    <property type="match status" value="1"/>
</dbReference>
<keyword evidence="9 16" id="KW-0521">NADP</keyword>
<feature type="domain" description="FAD-binding PCMH-type" evidence="17">
    <location>
        <begin position="28"/>
        <end position="210"/>
    </location>
</feature>
<keyword evidence="5 16" id="KW-0963">Cytoplasm</keyword>
<proteinExistence type="inferred from homology"/>
<dbReference type="GO" id="GO:0071555">
    <property type="term" value="P:cell wall organization"/>
    <property type="evidence" value="ECO:0007669"/>
    <property type="project" value="UniProtKB-KW"/>
</dbReference>
<keyword evidence="12 16" id="KW-0560">Oxidoreductase</keyword>
<dbReference type="InterPro" id="IPR003170">
    <property type="entry name" value="MurB"/>
</dbReference>
<comment type="catalytic activity">
    <reaction evidence="15 16">
        <text>UDP-N-acetyl-alpha-D-muramate + NADP(+) = UDP-N-acetyl-3-O-(1-carboxyvinyl)-alpha-D-glucosamine + NADPH + H(+)</text>
        <dbReference type="Rhea" id="RHEA:12248"/>
        <dbReference type="ChEBI" id="CHEBI:15378"/>
        <dbReference type="ChEBI" id="CHEBI:57783"/>
        <dbReference type="ChEBI" id="CHEBI:58349"/>
        <dbReference type="ChEBI" id="CHEBI:68483"/>
        <dbReference type="ChEBI" id="CHEBI:70757"/>
        <dbReference type="EC" id="1.3.1.98"/>
    </reaction>
</comment>
<dbReference type="SUPFAM" id="SSF56176">
    <property type="entry name" value="FAD-binding/transporter-associated domain-like"/>
    <property type="match status" value="1"/>
</dbReference>
<dbReference type="InterPro" id="IPR006094">
    <property type="entry name" value="Oxid_FAD_bind_N"/>
</dbReference>
<evidence type="ECO:0000256" key="15">
    <source>
        <dbReference type="ARBA" id="ARBA00048914"/>
    </source>
</evidence>
<evidence type="ECO:0000256" key="1">
    <source>
        <dbReference type="ARBA" id="ARBA00001974"/>
    </source>
</evidence>
<evidence type="ECO:0000256" key="3">
    <source>
        <dbReference type="ARBA" id="ARBA00004496"/>
    </source>
</evidence>
<dbReference type="HAMAP" id="MF_00037">
    <property type="entry name" value="MurB"/>
    <property type="match status" value="1"/>
</dbReference>
<dbReference type="GO" id="GO:0051301">
    <property type="term" value="P:cell division"/>
    <property type="evidence" value="ECO:0007669"/>
    <property type="project" value="UniProtKB-KW"/>
</dbReference>
<dbReference type="InterPro" id="IPR011601">
    <property type="entry name" value="MurB_C"/>
</dbReference>
<keyword evidence="7 16" id="KW-0285">Flavoprotein</keyword>
<dbReference type="InterPro" id="IPR036635">
    <property type="entry name" value="MurB_C_sf"/>
</dbReference>
<keyword evidence="6 16" id="KW-0132">Cell division</keyword>
<feature type="active site" evidence="16">
    <location>
        <position position="334"/>
    </location>
</feature>
<reference evidence="18 19" key="1">
    <citation type="journal article" date="2016" name="Nat. Commun.">
        <title>Thousands of microbial genomes shed light on interconnected biogeochemical processes in an aquifer system.</title>
        <authorList>
            <person name="Anantharaman K."/>
            <person name="Brown C.T."/>
            <person name="Hug L.A."/>
            <person name="Sharon I."/>
            <person name="Castelle C.J."/>
            <person name="Probst A.J."/>
            <person name="Thomas B.C."/>
            <person name="Singh A."/>
            <person name="Wilkins M.J."/>
            <person name="Karaoz U."/>
            <person name="Brodie E.L."/>
            <person name="Williams K.H."/>
            <person name="Hubbard S.S."/>
            <person name="Banfield J.F."/>
        </authorList>
    </citation>
    <scope>NUCLEOTIDE SEQUENCE [LARGE SCALE GENOMIC DNA]</scope>
</reference>
<dbReference type="Pfam" id="PF01565">
    <property type="entry name" value="FAD_binding_4"/>
    <property type="match status" value="1"/>
</dbReference>
<keyword evidence="8 16" id="KW-0274">FAD</keyword>
<feature type="active site" description="Proton donor" evidence="16">
    <location>
        <position position="238"/>
    </location>
</feature>
<dbReference type="STRING" id="1797995.A2242_01995"/>
<comment type="similarity">
    <text evidence="16">Belongs to the MurB family.</text>
</comment>
<dbReference type="Pfam" id="PF02873">
    <property type="entry name" value="MurB_C"/>
    <property type="match status" value="1"/>
</dbReference>
<evidence type="ECO:0000256" key="12">
    <source>
        <dbReference type="ARBA" id="ARBA00023002"/>
    </source>
</evidence>